<organism evidence="2 3">
    <name type="scientific">Burkholderia plantarii</name>
    <dbReference type="NCBI Taxonomy" id="41899"/>
    <lineage>
        <taxon>Bacteria</taxon>
        <taxon>Pseudomonadati</taxon>
        <taxon>Pseudomonadota</taxon>
        <taxon>Betaproteobacteria</taxon>
        <taxon>Burkholderiales</taxon>
        <taxon>Burkholderiaceae</taxon>
        <taxon>Burkholderia</taxon>
    </lineage>
</organism>
<accession>A0A0B6RW68</accession>
<evidence type="ECO:0000313" key="3">
    <source>
        <dbReference type="Proteomes" id="UP000031838"/>
    </source>
</evidence>
<dbReference type="InterPro" id="IPR021733">
    <property type="entry name" value="DUF3304"/>
</dbReference>
<dbReference type="RefSeq" id="WP_226993653.1">
    <property type="nucleotide sequence ID" value="NZ_CP002581.1"/>
</dbReference>
<keyword evidence="3" id="KW-1185">Reference proteome</keyword>
<reference evidence="3" key="1">
    <citation type="submission" date="2011-03" db="EMBL/GenBank/DDBJ databases">
        <authorList>
            <person name="Voget S."/>
            <person name="Streit W.R."/>
            <person name="Jaeger K.E."/>
            <person name="Daniel R."/>
        </authorList>
    </citation>
    <scope>NUCLEOTIDE SEQUENCE [LARGE SCALE GENOMIC DNA]</scope>
    <source>
        <strain evidence="3">PG1</strain>
    </source>
</reference>
<evidence type="ECO:0000313" key="2">
    <source>
        <dbReference type="EMBL" id="AJK49612.1"/>
    </source>
</evidence>
<dbReference type="Pfam" id="PF11745">
    <property type="entry name" value="DUF3304"/>
    <property type="match status" value="1"/>
</dbReference>
<sequence>MTTRQADASMSDSELDCTADYGASRRDKAVRSRFITLRTTALAVCTLFILSACASDSLLPDDPLASEHPLWMVQVNHTDRGAINLAVDRYGMGDVYPHSGGGAAACCYPSPKDWSKPVTVHWTWGTELDPITKAVIKPREPHSMLVHFPAGGPAKEDRYLCLILRDRDTAELAFSRAATRCALK</sequence>
<dbReference type="Proteomes" id="UP000031838">
    <property type="component" value="Chromosome 2"/>
</dbReference>
<dbReference type="HOGENOM" id="CLU_139013_0_0_4"/>
<gene>
    <name evidence="2" type="ORF">BGL_2c15450</name>
</gene>
<feature type="transmembrane region" description="Helical" evidence="1">
    <location>
        <begin position="35"/>
        <end position="52"/>
    </location>
</feature>
<keyword evidence="1" id="KW-0812">Transmembrane</keyword>
<dbReference type="AlphaFoldDB" id="A0A0B6RW68"/>
<dbReference type="KEGG" id="bgp:BGL_2c15450"/>
<name>A0A0B6RW68_BURPL</name>
<keyword evidence="1" id="KW-0472">Membrane</keyword>
<proteinExistence type="predicted"/>
<evidence type="ECO:0000256" key="1">
    <source>
        <dbReference type="SAM" id="Phobius"/>
    </source>
</evidence>
<keyword evidence="1" id="KW-1133">Transmembrane helix</keyword>
<reference evidence="2 3" key="2">
    <citation type="journal article" date="2016" name="Appl. Microbiol. Biotechnol.">
        <title>Mutations improving production and secretion of extracellular lipase by Burkholderia glumae PG1.</title>
        <authorList>
            <person name="Knapp A."/>
            <person name="Voget S."/>
            <person name="Gao R."/>
            <person name="Zaburannyi N."/>
            <person name="Krysciak D."/>
            <person name="Breuer M."/>
            <person name="Hauer B."/>
            <person name="Streit W.R."/>
            <person name="Muller R."/>
            <person name="Daniel R."/>
            <person name="Jaeger K.E."/>
        </authorList>
    </citation>
    <scope>NUCLEOTIDE SEQUENCE [LARGE SCALE GENOMIC DNA]</scope>
    <source>
        <strain evidence="2 3">PG1</strain>
    </source>
</reference>
<dbReference type="EMBL" id="CP002581">
    <property type="protein sequence ID" value="AJK49612.1"/>
    <property type="molecule type" value="Genomic_DNA"/>
</dbReference>
<protein>
    <submittedName>
        <fullName evidence="2">Uncharacterized protein</fullName>
    </submittedName>
</protein>